<dbReference type="GO" id="GO:0004844">
    <property type="term" value="F:uracil DNA N-glycosylase activity"/>
    <property type="evidence" value="ECO:0007669"/>
    <property type="project" value="TreeGrafter"/>
</dbReference>
<reference evidence="6" key="1">
    <citation type="submission" date="2021-03" db="EMBL/GenBank/DDBJ databases">
        <authorList>
            <person name="Tagirdzhanova G."/>
        </authorList>
    </citation>
    <scope>NUCLEOTIDE SEQUENCE</scope>
</reference>
<evidence type="ECO:0000313" key="6">
    <source>
        <dbReference type="EMBL" id="CAF9903706.1"/>
    </source>
</evidence>
<keyword evidence="3" id="KW-0234">DNA repair</keyword>
<dbReference type="Pfam" id="PF03167">
    <property type="entry name" value="UDG"/>
    <property type="match status" value="1"/>
</dbReference>
<organism evidence="6 7">
    <name type="scientific">Gomphillus americanus</name>
    <dbReference type="NCBI Taxonomy" id="1940652"/>
    <lineage>
        <taxon>Eukaryota</taxon>
        <taxon>Fungi</taxon>
        <taxon>Dikarya</taxon>
        <taxon>Ascomycota</taxon>
        <taxon>Pezizomycotina</taxon>
        <taxon>Lecanoromycetes</taxon>
        <taxon>OSLEUM clade</taxon>
        <taxon>Ostropomycetidae</taxon>
        <taxon>Ostropales</taxon>
        <taxon>Graphidaceae</taxon>
        <taxon>Gomphilloideae</taxon>
        <taxon>Gomphillus</taxon>
    </lineage>
</organism>
<dbReference type="InterPro" id="IPR015637">
    <property type="entry name" value="MUG/TDG"/>
</dbReference>
<proteinExistence type="predicted"/>
<dbReference type="InterPro" id="IPR005122">
    <property type="entry name" value="Uracil-DNA_glycosylase-like"/>
</dbReference>
<keyword evidence="2" id="KW-0378">Hydrolase</keyword>
<feature type="compositionally biased region" description="Pro residues" evidence="4">
    <location>
        <begin position="86"/>
        <end position="97"/>
    </location>
</feature>
<dbReference type="Gene3D" id="3.40.470.10">
    <property type="entry name" value="Uracil-DNA glycosylase-like domain"/>
    <property type="match status" value="1"/>
</dbReference>
<evidence type="ECO:0000256" key="4">
    <source>
        <dbReference type="SAM" id="MobiDB-lite"/>
    </source>
</evidence>
<evidence type="ECO:0000313" key="7">
    <source>
        <dbReference type="Proteomes" id="UP000664169"/>
    </source>
</evidence>
<feature type="compositionally biased region" description="Polar residues" evidence="4">
    <location>
        <begin position="10"/>
        <end position="31"/>
    </location>
</feature>
<evidence type="ECO:0000256" key="1">
    <source>
        <dbReference type="ARBA" id="ARBA00022763"/>
    </source>
</evidence>
<dbReference type="GO" id="GO:0008263">
    <property type="term" value="F:pyrimidine-specific mismatch base pair DNA N-glycosylase activity"/>
    <property type="evidence" value="ECO:0007669"/>
    <property type="project" value="TreeGrafter"/>
</dbReference>
<gene>
    <name evidence="6" type="ORF">GOMPHAMPRED_000506</name>
</gene>
<comment type="caution">
    <text evidence="6">The sequence shown here is derived from an EMBL/GenBank/DDBJ whole genome shotgun (WGS) entry which is preliminary data.</text>
</comment>
<name>A0A8H3EBB0_9LECA</name>
<keyword evidence="1" id="KW-0227">DNA damage</keyword>
<keyword evidence="7" id="KW-1185">Reference proteome</keyword>
<evidence type="ECO:0000259" key="5">
    <source>
        <dbReference type="Pfam" id="PF03167"/>
    </source>
</evidence>
<dbReference type="SUPFAM" id="SSF52141">
    <property type="entry name" value="Uracil-DNA glycosylase-like"/>
    <property type="match status" value="1"/>
</dbReference>
<dbReference type="PANTHER" id="PTHR12159:SF9">
    <property type="entry name" value="G_T MISMATCH-SPECIFIC THYMINE DNA GLYCOSYLASE"/>
    <property type="match status" value="1"/>
</dbReference>
<dbReference type="OrthoDB" id="565731at2759"/>
<dbReference type="Proteomes" id="UP000664169">
    <property type="component" value="Unassembled WGS sequence"/>
</dbReference>
<feature type="region of interest" description="Disordered" evidence="4">
    <location>
        <begin position="1"/>
        <end position="131"/>
    </location>
</feature>
<feature type="compositionally biased region" description="Polar residues" evidence="4">
    <location>
        <begin position="60"/>
        <end position="85"/>
    </location>
</feature>
<feature type="domain" description="Uracil-DNA glycosylase-like" evidence="5">
    <location>
        <begin position="138"/>
        <end position="296"/>
    </location>
</feature>
<evidence type="ECO:0000256" key="2">
    <source>
        <dbReference type="ARBA" id="ARBA00022801"/>
    </source>
</evidence>
<evidence type="ECO:0000256" key="3">
    <source>
        <dbReference type="ARBA" id="ARBA00023204"/>
    </source>
</evidence>
<accession>A0A8H3EBB0</accession>
<dbReference type="PANTHER" id="PTHR12159">
    <property type="entry name" value="G/T AND G/U MISMATCH-SPECIFIC DNA GLYCOSYLASE"/>
    <property type="match status" value="1"/>
</dbReference>
<protein>
    <recommendedName>
        <fullName evidence="5">Uracil-DNA glycosylase-like domain-containing protein</fullName>
    </recommendedName>
</protein>
<dbReference type="CDD" id="cd10028">
    <property type="entry name" value="UDG-F2_TDG_MUG"/>
    <property type="match status" value="1"/>
</dbReference>
<dbReference type="AlphaFoldDB" id="A0A8H3EBB0"/>
<dbReference type="EMBL" id="CAJPDQ010000001">
    <property type="protein sequence ID" value="CAF9903706.1"/>
    <property type="molecule type" value="Genomic_DNA"/>
</dbReference>
<dbReference type="InterPro" id="IPR036895">
    <property type="entry name" value="Uracil-DNA_glycosylase-like_sf"/>
</dbReference>
<dbReference type="GO" id="GO:0006285">
    <property type="term" value="P:base-excision repair, AP site formation"/>
    <property type="evidence" value="ECO:0007669"/>
    <property type="project" value="InterPro"/>
</dbReference>
<sequence>MSEAPAVSTPLKSNSGPQISSPTKSLKQQKLGQYFYQSPDPLVSPSPSKRKSPLPDIPSPFSNKRITRSASSASLNTATVAQQQIFPPPVDLSPLPPAIKSRTVSNPSLPERPSKKRRTSEKSQAQPASPVNLLRDALAPNLHILFVGVNPGLQTAATGYAYAHPSNKFYPLLYLGGITPQKCHASEYQSLVERYGLGHTNIVQRPTRDASMLSKKEMEDGVANIEAKVRSCRPGCVVLVGKSVWEAIERVWKREGKWKSKTPFKYGWLDAWIGKDKDWPGARIFAATSTSGLAASVPWHEKIESWKELGSWYQQRVAEQKQAGGTDP</sequence>